<accession>A0A6H5IS61</accession>
<sequence length="890" mass="101327">MEEEPKELPFEESRSEEAAMESARRRKALEFERERPRNSTATQRRILEWLDGRGLRAWAHVRAGLPCVACIAHRHQSSKLPIFTERERRSRLLLMLSGSSLITAWREFYTRKVYSPQNPPRLLYVTLVKTFDSVWPKLCAHALREQMSMFKRGIHNLLIVKDSHNDATKKLRKEICDWIEEFHEKRYNCSSSIARVFYGKPGTSSTRQDTAMTNFFTGTNKEFFIRLAKSIIRGRHIEKPFESLHREELLNVTCSTGLRDSIRLCGALTYSGSYLRQQIRKSGFHDYALRCMSDALLTRLGESEDGAIYAVLAYRATQMIQRLVTTYATAKEAEDIRQQAIKTYGTVKSRIMLPHSGTDESVNDDRTLVTYAQNAYDKSRHATKHPNNFVNAMHNEIEKNGNGVVTGPNNTNYFEPWSRKPPPRDVYDDKKVHECENGPETSTSNTQSSNKRSSSPQGAKGDERKSNDRVVGRQKTVVGAQVPKVLIEQMPKTMVLNPVFTSTPRPKQDCTKTKTECNVAASSSKENRSGDRRTLQKTDSLDDFKSASPVRDRKPKSNSSSQSPKAKKLSLNLTRMSNDAIKSGSTEKKNSSAKLQKKLLEAHLTITDDENEDANSEAPTVRMSQLASSQIVDKTGKDDFSVYDDLRLSEDEFPAYSSHLCVPHQERKAADHRESHWRSCHFSRRGDKHRLKPGPTHGVSFLCFAKKLPMSEEDCATPAVETSEPDRVAALVKDSVNDFARFMSGKVRRIYDYLFDCLNNVRGCIEDTNDRVDELQQQVRDLEQRIASVEEDQLDHRRVHIIESEIERAGSVTTTIWEGIFATSKNAPIPVVNTPGSTMDKYKQNRVVKTRPRKISSKCRGRSMPKGRVTNTERPETKEVAIQSKNVRYD</sequence>
<dbReference type="Proteomes" id="UP000479190">
    <property type="component" value="Unassembled WGS sequence"/>
</dbReference>
<feature type="compositionally biased region" description="Low complexity" evidence="2">
    <location>
        <begin position="441"/>
        <end position="455"/>
    </location>
</feature>
<feature type="region of interest" description="Disordered" evidence="2">
    <location>
        <begin position="498"/>
        <end position="594"/>
    </location>
</feature>
<evidence type="ECO:0000313" key="4">
    <source>
        <dbReference type="Proteomes" id="UP000479190"/>
    </source>
</evidence>
<dbReference type="EMBL" id="CADCXV010000978">
    <property type="protein sequence ID" value="CAB0039736.1"/>
    <property type="molecule type" value="Genomic_DNA"/>
</dbReference>
<proteinExistence type="predicted"/>
<gene>
    <name evidence="3" type="ORF">TBRA_LOCUS11474</name>
</gene>
<evidence type="ECO:0000256" key="1">
    <source>
        <dbReference type="SAM" id="Coils"/>
    </source>
</evidence>
<feature type="compositionally biased region" description="Basic and acidic residues" evidence="2">
    <location>
        <begin position="506"/>
        <end position="515"/>
    </location>
</feature>
<feature type="compositionally biased region" description="Basic and acidic residues" evidence="2">
    <location>
        <begin position="460"/>
        <end position="471"/>
    </location>
</feature>
<feature type="compositionally biased region" description="Basic residues" evidence="2">
    <location>
        <begin position="854"/>
        <end position="865"/>
    </location>
</feature>
<feature type="region of interest" description="Disordered" evidence="2">
    <location>
        <begin position="854"/>
        <end position="890"/>
    </location>
</feature>
<dbReference type="AlphaFoldDB" id="A0A6H5IS61"/>
<keyword evidence="1" id="KW-0175">Coiled coil</keyword>
<feature type="compositionally biased region" description="Basic and acidic residues" evidence="2">
    <location>
        <begin position="1"/>
        <end position="17"/>
    </location>
</feature>
<feature type="region of interest" description="Disordered" evidence="2">
    <location>
        <begin position="400"/>
        <end position="476"/>
    </location>
</feature>
<keyword evidence="4" id="KW-1185">Reference proteome</keyword>
<feature type="compositionally biased region" description="Basic and acidic residues" evidence="2">
    <location>
        <begin position="422"/>
        <end position="436"/>
    </location>
</feature>
<protein>
    <submittedName>
        <fullName evidence="3">Uncharacterized protein</fullName>
    </submittedName>
</protein>
<reference evidence="3 4" key="1">
    <citation type="submission" date="2020-02" db="EMBL/GenBank/DDBJ databases">
        <authorList>
            <person name="Ferguson B K."/>
        </authorList>
    </citation>
    <scope>NUCLEOTIDE SEQUENCE [LARGE SCALE GENOMIC DNA]</scope>
</reference>
<feature type="compositionally biased region" description="Basic and acidic residues" evidence="2">
    <location>
        <begin position="525"/>
        <end position="545"/>
    </location>
</feature>
<feature type="region of interest" description="Disordered" evidence="2">
    <location>
        <begin position="1"/>
        <end position="36"/>
    </location>
</feature>
<feature type="coiled-coil region" evidence="1">
    <location>
        <begin position="758"/>
        <end position="792"/>
    </location>
</feature>
<organism evidence="3 4">
    <name type="scientific">Trichogramma brassicae</name>
    <dbReference type="NCBI Taxonomy" id="86971"/>
    <lineage>
        <taxon>Eukaryota</taxon>
        <taxon>Metazoa</taxon>
        <taxon>Ecdysozoa</taxon>
        <taxon>Arthropoda</taxon>
        <taxon>Hexapoda</taxon>
        <taxon>Insecta</taxon>
        <taxon>Pterygota</taxon>
        <taxon>Neoptera</taxon>
        <taxon>Endopterygota</taxon>
        <taxon>Hymenoptera</taxon>
        <taxon>Apocrita</taxon>
        <taxon>Proctotrupomorpha</taxon>
        <taxon>Chalcidoidea</taxon>
        <taxon>Trichogrammatidae</taxon>
        <taxon>Trichogramma</taxon>
    </lineage>
</organism>
<evidence type="ECO:0000256" key="2">
    <source>
        <dbReference type="SAM" id="MobiDB-lite"/>
    </source>
</evidence>
<evidence type="ECO:0000313" key="3">
    <source>
        <dbReference type="EMBL" id="CAB0039736.1"/>
    </source>
</evidence>
<name>A0A6H5IS61_9HYME</name>
<feature type="compositionally biased region" description="Low complexity" evidence="2">
    <location>
        <begin position="400"/>
        <end position="412"/>
    </location>
</feature>